<gene>
    <name evidence="3" type="ORF">EWM64_g10086</name>
</gene>
<dbReference type="PANTHER" id="PTHR47447">
    <property type="entry name" value="OS03G0856100 PROTEIN"/>
    <property type="match status" value="1"/>
</dbReference>
<feature type="compositionally biased region" description="Polar residues" evidence="2">
    <location>
        <begin position="1"/>
        <end position="18"/>
    </location>
</feature>
<dbReference type="PANTHER" id="PTHR47447:SF23">
    <property type="entry name" value="PENTACOTRIPEPTIDE-REPEAT REGION OF PRORP DOMAIN-CONTAINING PROTEIN"/>
    <property type="match status" value="1"/>
</dbReference>
<feature type="non-terminal residue" evidence="3">
    <location>
        <position position="640"/>
    </location>
</feature>
<comment type="caution">
    <text evidence="3">The sequence shown here is derived from an EMBL/GenBank/DDBJ whole genome shotgun (WGS) entry which is preliminary data.</text>
</comment>
<evidence type="ECO:0000313" key="3">
    <source>
        <dbReference type="EMBL" id="TFY73925.1"/>
    </source>
</evidence>
<dbReference type="STRING" id="135208.A0A4Y9ZGQ8"/>
<accession>A0A4Y9ZGQ8</accession>
<name>A0A4Y9ZGQ8_9AGAM</name>
<protein>
    <submittedName>
        <fullName evidence="3">Uncharacterized protein</fullName>
    </submittedName>
</protein>
<proteinExistence type="predicted"/>
<evidence type="ECO:0000256" key="2">
    <source>
        <dbReference type="SAM" id="MobiDB-lite"/>
    </source>
</evidence>
<feature type="region of interest" description="Disordered" evidence="2">
    <location>
        <begin position="1"/>
        <end position="21"/>
    </location>
</feature>
<dbReference type="EMBL" id="SFCI01002426">
    <property type="protein sequence ID" value="TFY73925.1"/>
    <property type="molecule type" value="Genomic_DNA"/>
</dbReference>
<dbReference type="InterPro" id="IPR011990">
    <property type="entry name" value="TPR-like_helical_dom_sf"/>
</dbReference>
<organism evidence="3 4">
    <name type="scientific">Hericium alpestre</name>
    <dbReference type="NCBI Taxonomy" id="135208"/>
    <lineage>
        <taxon>Eukaryota</taxon>
        <taxon>Fungi</taxon>
        <taxon>Dikarya</taxon>
        <taxon>Basidiomycota</taxon>
        <taxon>Agaricomycotina</taxon>
        <taxon>Agaricomycetes</taxon>
        <taxon>Russulales</taxon>
        <taxon>Hericiaceae</taxon>
        <taxon>Hericium</taxon>
    </lineage>
</organism>
<keyword evidence="4" id="KW-1185">Reference proteome</keyword>
<evidence type="ECO:0000313" key="4">
    <source>
        <dbReference type="Proteomes" id="UP000298061"/>
    </source>
</evidence>
<sequence length="640" mass="73058">MRPRVSNSKGRATSSLRSKTTDYCKKRCHGRMQSIVLRVGRPKPSVPPARHIATTAAPSRLSRAAHKTLRSTVDVLRARSKSPVWPVVTDLRPNVSPVKRIALLRQCEIPLAEYRQWEPVIKADTLDLATLHFDVKAIMPDEEDDVIYSSSSLPLSSTAHPPTWLILHTMYWKVKSPAQAHMAHFMAISHLPYARPEMRPPLLILAAAILAAHKVWQPMERIIAIFNGLPIYDESWHFNLFLQGLSHFAVSSESARLLGRLALSLLDTMSSRQLTLTPHTYRILLDNRYITSELMEALLQRMLREGHAPQRKDLEAFVRVLEKRRVLEDVPAHTDTIRRLDERKRLPPHVSSASEYDISSSPTGQYLQKLLDTSQQGRRVDAEDNEYSHRHHGISGGSIKLNHVTTAGEWSARLVHWSRDRSMSSEKLYKVFQWFKAKPVPFRVGTTMSYTILMRGLLLKKDYRRAKVVWDEFRASRLRLDRQAVAVGLHVLTKVTGPDEAFAFLEQMYWIARKQKEVATRDTDARNVVSWDGAIDTSIVNAFMDVLNQVGRPDMVFKLWESMDLLWNTKPDGTTLVTVLNAARLAGTMFPTFRGALQELGFRNPFRRSPEQPEQEATSLQDARKRALEDLKQLSEPDTK</sequence>
<dbReference type="AlphaFoldDB" id="A0A4Y9ZGQ8"/>
<dbReference type="Gene3D" id="1.25.40.10">
    <property type="entry name" value="Tetratricopeptide repeat domain"/>
    <property type="match status" value="1"/>
</dbReference>
<dbReference type="Proteomes" id="UP000298061">
    <property type="component" value="Unassembled WGS sequence"/>
</dbReference>
<feature type="region of interest" description="Disordered" evidence="2">
    <location>
        <begin position="605"/>
        <end position="624"/>
    </location>
</feature>
<reference evidence="3 4" key="1">
    <citation type="submission" date="2019-02" db="EMBL/GenBank/DDBJ databases">
        <title>Genome sequencing of the rare red list fungi Hericium alpestre (H. flagellum).</title>
        <authorList>
            <person name="Buettner E."/>
            <person name="Kellner H."/>
        </authorList>
    </citation>
    <scope>NUCLEOTIDE SEQUENCE [LARGE SCALE GENOMIC DNA]</scope>
    <source>
        <strain evidence="3 4">DSM 108284</strain>
    </source>
</reference>
<dbReference type="OrthoDB" id="185373at2759"/>
<evidence type="ECO:0000256" key="1">
    <source>
        <dbReference type="ARBA" id="ARBA00022737"/>
    </source>
</evidence>
<keyword evidence="1" id="KW-0677">Repeat</keyword>